<evidence type="ECO:0000256" key="4">
    <source>
        <dbReference type="ARBA" id="ARBA00022723"/>
    </source>
</evidence>
<dbReference type="AlphaFoldDB" id="A0A9P5MMT3"/>
<keyword evidence="7 8" id="KW-0349">Heme</keyword>
<keyword evidence="8" id="KW-0503">Monooxygenase</keyword>
<dbReference type="EMBL" id="WHVB01000051">
    <property type="protein sequence ID" value="KAF8464952.1"/>
    <property type="molecule type" value="Genomic_DNA"/>
</dbReference>
<name>A0A9P5MMT3_9AGAM</name>
<evidence type="ECO:0000313" key="11">
    <source>
        <dbReference type="Proteomes" id="UP000759537"/>
    </source>
</evidence>
<dbReference type="PRINTS" id="PR00385">
    <property type="entry name" value="P450"/>
</dbReference>
<keyword evidence="4 7" id="KW-0479">Metal-binding</keyword>
<organism evidence="10 11">
    <name type="scientific">Russula ochroleuca</name>
    <dbReference type="NCBI Taxonomy" id="152965"/>
    <lineage>
        <taxon>Eukaryota</taxon>
        <taxon>Fungi</taxon>
        <taxon>Dikarya</taxon>
        <taxon>Basidiomycota</taxon>
        <taxon>Agaricomycotina</taxon>
        <taxon>Agaricomycetes</taxon>
        <taxon>Russulales</taxon>
        <taxon>Russulaceae</taxon>
        <taxon>Russula</taxon>
    </lineage>
</organism>
<dbReference type="InterPro" id="IPR036396">
    <property type="entry name" value="Cyt_P450_sf"/>
</dbReference>
<dbReference type="InterPro" id="IPR001128">
    <property type="entry name" value="Cyt_P450"/>
</dbReference>
<protein>
    <submittedName>
        <fullName evidence="10">Cytochrome P450</fullName>
    </submittedName>
</protein>
<evidence type="ECO:0000256" key="7">
    <source>
        <dbReference type="PIRSR" id="PIRSR602401-1"/>
    </source>
</evidence>
<dbReference type="InterPro" id="IPR050121">
    <property type="entry name" value="Cytochrome_P450_monoxygenase"/>
</dbReference>
<feature type="transmembrane region" description="Helical" evidence="9">
    <location>
        <begin position="12"/>
        <end position="31"/>
    </location>
</feature>
<evidence type="ECO:0000256" key="9">
    <source>
        <dbReference type="SAM" id="Phobius"/>
    </source>
</evidence>
<evidence type="ECO:0000256" key="1">
    <source>
        <dbReference type="ARBA" id="ARBA00001971"/>
    </source>
</evidence>
<dbReference type="PANTHER" id="PTHR24305">
    <property type="entry name" value="CYTOCHROME P450"/>
    <property type="match status" value="1"/>
</dbReference>
<dbReference type="PRINTS" id="PR00463">
    <property type="entry name" value="EP450I"/>
</dbReference>
<comment type="caution">
    <text evidence="10">The sequence shown here is derived from an EMBL/GenBank/DDBJ whole genome shotgun (WGS) entry which is preliminary data.</text>
</comment>
<dbReference type="OrthoDB" id="1470350at2759"/>
<keyword evidence="5 8" id="KW-0560">Oxidoreductase</keyword>
<gene>
    <name evidence="10" type="ORF">DFH94DRAFT_686498</name>
</gene>
<proteinExistence type="inferred from homology"/>
<keyword evidence="11" id="KW-1185">Reference proteome</keyword>
<reference evidence="10" key="2">
    <citation type="journal article" date="2020" name="Nat. Commun.">
        <title>Large-scale genome sequencing of mycorrhizal fungi provides insights into the early evolution of symbiotic traits.</title>
        <authorList>
            <person name="Miyauchi S."/>
            <person name="Kiss E."/>
            <person name="Kuo A."/>
            <person name="Drula E."/>
            <person name="Kohler A."/>
            <person name="Sanchez-Garcia M."/>
            <person name="Morin E."/>
            <person name="Andreopoulos B."/>
            <person name="Barry K.W."/>
            <person name="Bonito G."/>
            <person name="Buee M."/>
            <person name="Carver A."/>
            <person name="Chen C."/>
            <person name="Cichocki N."/>
            <person name="Clum A."/>
            <person name="Culley D."/>
            <person name="Crous P.W."/>
            <person name="Fauchery L."/>
            <person name="Girlanda M."/>
            <person name="Hayes R.D."/>
            <person name="Keri Z."/>
            <person name="LaButti K."/>
            <person name="Lipzen A."/>
            <person name="Lombard V."/>
            <person name="Magnuson J."/>
            <person name="Maillard F."/>
            <person name="Murat C."/>
            <person name="Nolan M."/>
            <person name="Ohm R.A."/>
            <person name="Pangilinan J."/>
            <person name="Pereira M.F."/>
            <person name="Perotto S."/>
            <person name="Peter M."/>
            <person name="Pfister S."/>
            <person name="Riley R."/>
            <person name="Sitrit Y."/>
            <person name="Stielow J.B."/>
            <person name="Szollosi G."/>
            <person name="Zifcakova L."/>
            <person name="Stursova M."/>
            <person name="Spatafora J.W."/>
            <person name="Tedersoo L."/>
            <person name="Vaario L.M."/>
            <person name="Yamada A."/>
            <person name="Yan M."/>
            <person name="Wang P."/>
            <person name="Xu J."/>
            <person name="Bruns T."/>
            <person name="Baldrian P."/>
            <person name="Vilgalys R."/>
            <person name="Dunand C."/>
            <person name="Henrissat B."/>
            <person name="Grigoriev I.V."/>
            <person name="Hibbett D."/>
            <person name="Nagy L.G."/>
            <person name="Martin F.M."/>
        </authorList>
    </citation>
    <scope>NUCLEOTIDE SEQUENCE</scope>
    <source>
        <strain evidence="10">Prilba</strain>
    </source>
</reference>
<keyword evidence="9" id="KW-0472">Membrane</keyword>
<dbReference type="Pfam" id="PF00067">
    <property type="entry name" value="p450"/>
    <property type="match status" value="1"/>
</dbReference>
<evidence type="ECO:0000256" key="3">
    <source>
        <dbReference type="ARBA" id="ARBA00010617"/>
    </source>
</evidence>
<comment type="cofactor">
    <cofactor evidence="1 7">
        <name>heme</name>
        <dbReference type="ChEBI" id="CHEBI:30413"/>
    </cofactor>
</comment>
<keyword evidence="9" id="KW-1133">Transmembrane helix</keyword>
<comment type="pathway">
    <text evidence="2">Secondary metabolite biosynthesis.</text>
</comment>
<dbReference type="Gene3D" id="1.10.630.10">
    <property type="entry name" value="Cytochrome P450"/>
    <property type="match status" value="1"/>
</dbReference>
<reference evidence="10" key="1">
    <citation type="submission" date="2019-10" db="EMBL/GenBank/DDBJ databases">
        <authorList>
            <consortium name="DOE Joint Genome Institute"/>
            <person name="Kuo A."/>
            <person name="Miyauchi S."/>
            <person name="Kiss E."/>
            <person name="Drula E."/>
            <person name="Kohler A."/>
            <person name="Sanchez-Garcia M."/>
            <person name="Andreopoulos B."/>
            <person name="Barry K.W."/>
            <person name="Bonito G."/>
            <person name="Buee M."/>
            <person name="Carver A."/>
            <person name="Chen C."/>
            <person name="Cichocki N."/>
            <person name="Clum A."/>
            <person name="Culley D."/>
            <person name="Crous P.W."/>
            <person name="Fauchery L."/>
            <person name="Girlanda M."/>
            <person name="Hayes R."/>
            <person name="Keri Z."/>
            <person name="LaButti K."/>
            <person name="Lipzen A."/>
            <person name="Lombard V."/>
            <person name="Magnuson J."/>
            <person name="Maillard F."/>
            <person name="Morin E."/>
            <person name="Murat C."/>
            <person name="Nolan M."/>
            <person name="Ohm R."/>
            <person name="Pangilinan J."/>
            <person name="Pereira M."/>
            <person name="Perotto S."/>
            <person name="Peter M."/>
            <person name="Riley R."/>
            <person name="Sitrit Y."/>
            <person name="Stielow B."/>
            <person name="Szollosi G."/>
            <person name="Zifcakova L."/>
            <person name="Stursova M."/>
            <person name="Spatafora J.W."/>
            <person name="Tedersoo L."/>
            <person name="Vaario L.-M."/>
            <person name="Yamada A."/>
            <person name="Yan M."/>
            <person name="Wang P."/>
            <person name="Xu J."/>
            <person name="Bruns T."/>
            <person name="Baldrian P."/>
            <person name="Vilgalys R."/>
            <person name="Henrissat B."/>
            <person name="Grigoriev I.V."/>
            <person name="Hibbett D."/>
            <person name="Nagy L.G."/>
            <person name="Martin F.M."/>
        </authorList>
    </citation>
    <scope>NUCLEOTIDE SEQUENCE</scope>
    <source>
        <strain evidence="10">Prilba</strain>
    </source>
</reference>
<keyword evidence="9" id="KW-0812">Transmembrane</keyword>
<evidence type="ECO:0000256" key="2">
    <source>
        <dbReference type="ARBA" id="ARBA00005179"/>
    </source>
</evidence>
<dbReference type="PANTHER" id="PTHR24305:SF157">
    <property type="entry name" value="N-ACETYLTRYPTOPHAN 6-HYDROXYLASE IVOC-RELATED"/>
    <property type="match status" value="1"/>
</dbReference>
<dbReference type="InterPro" id="IPR002401">
    <property type="entry name" value="Cyt_P450_E_grp-I"/>
</dbReference>
<comment type="similarity">
    <text evidence="3 8">Belongs to the cytochrome P450 family.</text>
</comment>
<sequence>MDVHSLLPSFPQGILITVLGLLFYALVRVIYNVFFHPLSRFPGPRGAACTRWWLAYQEIGKGLHFSRPTVYNEIYNSQNKWDKDHEYYRAFDLDESFFTQTDYLKSKHSRALISNLFSRRAISEIQYLIRAQLDRFCDVLKEQNAAGDIVKGIDISMPTVTLAKFSSVFVWMIRHCPPSILMILAPSLKGVVVFRTALDAQVKSVLKNPGLLDNAPHRVMYSELLNPEANKGLPPPTALQLSHEARVLFAAGSHTVGTTLMTGVFYLLRNPGAKQRLVDEVRTAWPVLDEAPSYEELEKLPFLAKFALRMKQTAVIKESLRIGTPTPAGLPRVVPPSGAVISGVEIPEGTVVSQSPLFVSFSEEVFTRPYDFLPDRWLQPGSNALESWLVTFSKGPRSCLGINLAYCELYLTFAYLFRRFDVHEDLTK</sequence>
<evidence type="ECO:0000256" key="5">
    <source>
        <dbReference type="ARBA" id="ARBA00023002"/>
    </source>
</evidence>
<dbReference type="PROSITE" id="PS00086">
    <property type="entry name" value="CYTOCHROME_P450"/>
    <property type="match status" value="1"/>
</dbReference>
<feature type="binding site" description="axial binding residue" evidence="7">
    <location>
        <position position="399"/>
    </location>
    <ligand>
        <name>heme</name>
        <dbReference type="ChEBI" id="CHEBI:30413"/>
    </ligand>
    <ligandPart>
        <name>Fe</name>
        <dbReference type="ChEBI" id="CHEBI:18248"/>
    </ligandPart>
</feature>
<dbReference type="GO" id="GO:0004497">
    <property type="term" value="F:monooxygenase activity"/>
    <property type="evidence" value="ECO:0007669"/>
    <property type="project" value="UniProtKB-KW"/>
</dbReference>
<evidence type="ECO:0000256" key="8">
    <source>
        <dbReference type="RuleBase" id="RU000461"/>
    </source>
</evidence>
<evidence type="ECO:0000256" key="6">
    <source>
        <dbReference type="ARBA" id="ARBA00023004"/>
    </source>
</evidence>
<dbReference type="SUPFAM" id="SSF48264">
    <property type="entry name" value="Cytochrome P450"/>
    <property type="match status" value="1"/>
</dbReference>
<dbReference type="Proteomes" id="UP000759537">
    <property type="component" value="Unassembled WGS sequence"/>
</dbReference>
<accession>A0A9P5MMT3</accession>
<dbReference type="GO" id="GO:0020037">
    <property type="term" value="F:heme binding"/>
    <property type="evidence" value="ECO:0007669"/>
    <property type="project" value="InterPro"/>
</dbReference>
<dbReference type="CDD" id="cd11062">
    <property type="entry name" value="CYP58-like"/>
    <property type="match status" value="1"/>
</dbReference>
<dbReference type="InterPro" id="IPR017972">
    <property type="entry name" value="Cyt_P450_CS"/>
</dbReference>
<dbReference type="GO" id="GO:0016705">
    <property type="term" value="F:oxidoreductase activity, acting on paired donors, with incorporation or reduction of molecular oxygen"/>
    <property type="evidence" value="ECO:0007669"/>
    <property type="project" value="InterPro"/>
</dbReference>
<evidence type="ECO:0000313" key="10">
    <source>
        <dbReference type="EMBL" id="KAF8464952.1"/>
    </source>
</evidence>
<keyword evidence="6 7" id="KW-0408">Iron</keyword>
<dbReference type="GO" id="GO:0005506">
    <property type="term" value="F:iron ion binding"/>
    <property type="evidence" value="ECO:0007669"/>
    <property type="project" value="InterPro"/>
</dbReference>